<feature type="non-terminal residue" evidence="1">
    <location>
        <position position="1"/>
    </location>
</feature>
<dbReference type="EMBL" id="LAZR01065883">
    <property type="protein sequence ID" value="KKK54663.1"/>
    <property type="molecule type" value="Genomic_DNA"/>
</dbReference>
<organism evidence="1">
    <name type="scientific">marine sediment metagenome</name>
    <dbReference type="NCBI Taxonomy" id="412755"/>
    <lineage>
        <taxon>unclassified sequences</taxon>
        <taxon>metagenomes</taxon>
        <taxon>ecological metagenomes</taxon>
    </lineage>
</organism>
<reference evidence="1" key="1">
    <citation type="journal article" date="2015" name="Nature">
        <title>Complex archaea that bridge the gap between prokaryotes and eukaryotes.</title>
        <authorList>
            <person name="Spang A."/>
            <person name="Saw J.H."/>
            <person name="Jorgensen S.L."/>
            <person name="Zaremba-Niedzwiedzka K."/>
            <person name="Martijn J."/>
            <person name="Lind A.E."/>
            <person name="van Eijk R."/>
            <person name="Schleper C."/>
            <person name="Guy L."/>
            <person name="Ettema T.J."/>
        </authorList>
    </citation>
    <scope>NUCLEOTIDE SEQUENCE</scope>
</reference>
<accession>A0A0F8WDQ5</accession>
<sequence>ELENDGASILHAMGHQEIEVFNKQENGNWQTVINLASDGGENNKEKLQGSWEILNDMLECNYPGGNILSCKLTGENGQKLPISDQDKLRKTALFLSSIDNVALLDKACVPYALKHAMESAKKKNETTKPWTIMPYPNEVADWNTIVCSKILA</sequence>
<proteinExistence type="predicted"/>
<dbReference type="AlphaFoldDB" id="A0A0F8WDQ5"/>
<gene>
    <name evidence="1" type="ORF">LCGC14_3082430</name>
</gene>
<evidence type="ECO:0000313" key="1">
    <source>
        <dbReference type="EMBL" id="KKK54663.1"/>
    </source>
</evidence>
<comment type="caution">
    <text evidence="1">The sequence shown here is derived from an EMBL/GenBank/DDBJ whole genome shotgun (WGS) entry which is preliminary data.</text>
</comment>
<name>A0A0F8WDQ5_9ZZZZ</name>
<protein>
    <submittedName>
        <fullName evidence="1">Uncharacterized protein</fullName>
    </submittedName>
</protein>